<dbReference type="SUPFAM" id="SSF63817">
    <property type="entry name" value="Sortase"/>
    <property type="match status" value="1"/>
</dbReference>
<sequence>MMEKTTRQKIISRVIMPLIFLIGLGILLYPKISNYLLVRSQTMVVEHYETKVADLPKEKKEELKKSTKDYNKSRVESTPSLGNTFSDEKVQKTKGNAVDDQGNQIFDVMQAMLGESLGTIEIPKIGLVSPIYKGTSEDILQKGIGWLEGSSLPSGGESTHTVLTGHRGLPTAELFTDLPEVKKGDQFVVTYLDEKLAYEVDQILTVKPEETEALRIEPGKDYTTLITCTPYMVNSHRLYVRGHRVPYSKEKLTAQTKDTNQQMTSYLIIGIACLIGLLLIIVIIKRRRRKKSVTKS</sequence>
<keyword evidence="4" id="KW-0812">Transmembrane</keyword>
<evidence type="ECO:0000313" key="6">
    <source>
        <dbReference type="Proteomes" id="UP000290567"/>
    </source>
</evidence>
<feature type="transmembrane region" description="Helical" evidence="4">
    <location>
        <begin position="12"/>
        <end position="30"/>
    </location>
</feature>
<dbReference type="InterPro" id="IPR042002">
    <property type="entry name" value="Sortase_C"/>
</dbReference>
<protein>
    <submittedName>
        <fullName evidence="5">Class C sortase</fullName>
    </submittedName>
</protein>
<feature type="compositionally biased region" description="Basic and acidic residues" evidence="3">
    <location>
        <begin position="60"/>
        <end position="75"/>
    </location>
</feature>
<keyword evidence="4" id="KW-0472">Membrane</keyword>
<accession>A0A4V0WPH5</accession>
<dbReference type="InterPro" id="IPR023365">
    <property type="entry name" value="Sortase_dom-sf"/>
</dbReference>
<feature type="active site" description="Proton donor/acceptor" evidence="2">
    <location>
        <position position="166"/>
    </location>
</feature>
<evidence type="ECO:0000256" key="1">
    <source>
        <dbReference type="ARBA" id="ARBA00022801"/>
    </source>
</evidence>
<dbReference type="CDD" id="cd05827">
    <property type="entry name" value="Sortase_C"/>
    <property type="match status" value="1"/>
</dbReference>
<dbReference type="NCBIfam" id="TIGR01076">
    <property type="entry name" value="sortase_fam"/>
    <property type="match status" value="1"/>
</dbReference>
<keyword evidence="1" id="KW-0378">Hydrolase</keyword>
<feature type="compositionally biased region" description="Polar residues" evidence="3">
    <location>
        <begin position="76"/>
        <end position="85"/>
    </location>
</feature>
<feature type="transmembrane region" description="Helical" evidence="4">
    <location>
        <begin position="263"/>
        <end position="284"/>
    </location>
</feature>
<reference evidence="6" key="1">
    <citation type="submission" date="2019-02" db="EMBL/GenBank/DDBJ databases">
        <title>Draft genome sequence of Enterococcus sp. Gos25-1.</title>
        <authorList>
            <person name="Tanaka N."/>
            <person name="Shiwa Y."/>
            <person name="Fujita N."/>
        </authorList>
    </citation>
    <scope>NUCLEOTIDE SEQUENCE [LARGE SCALE GENOMIC DNA]</scope>
    <source>
        <strain evidence="6">Gos25-1</strain>
    </source>
</reference>
<feature type="region of interest" description="Disordered" evidence="3">
    <location>
        <begin position="60"/>
        <end position="94"/>
    </location>
</feature>
<comment type="caution">
    <text evidence="5">The sequence shown here is derived from an EMBL/GenBank/DDBJ whole genome shotgun (WGS) entry which is preliminary data.</text>
</comment>
<evidence type="ECO:0000256" key="4">
    <source>
        <dbReference type="SAM" id="Phobius"/>
    </source>
</evidence>
<dbReference type="AlphaFoldDB" id="A0A4V0WPH5"/>
<evidence type="ECO:0000256" key="3">
    <source>
        <dbReference type="SAM" id="MobiDB-lite"/>
    </source>
</evidence>
<gene>
    <name evidence="5" type="ORF">NRIC_17700</name>
</gene>
<dbReference type="EMBL" id="BJCC01000013">
    <property type="protein sequence ID" value="GCF93879.1"/>
    <property type="molecule type" value="Genomic_DNA"/>
</dbReference>
<dbReference type="Pfam" id="PF04203">
    <property type="entry name" value="Sortase"/>
    <property type="match status" value="1"/>
</dbReference>
<evidence type="ECO:0000313" key="5">
    <source>
        <dbReference type="EMBL" id="GCF93879.1"/>
    </source>
</evidence>
<dbReference type="Proteomes" id="UP000290567">
    <property type="component" value="Unassembled WGS sequence"/>
</dbReference>
<keyword evidence="6" id="KW-1185">Reference proteome</keyword>
<proteinExistence type="predicted"/>
<dbReference type="NCBIfam" id="TIGR01167">
    <property type="entry name" value="LPXTG_anchor"/>
    <property type="match status" value="1"/>
</dbReference>
<dbReference type="InterPro" id="IPR005754">
    <property type="entry name" value="Sortase"/>
</dbReference>
<evidence type="ECO:0000256" key="2">
    <source>
        <dbReference type="PIRSR" id="PIRSR605754-1"/>
    </source>
</evidence>
<organism evidence="5 6">
    <name type="scientific">Enterococcus florum</name>
    <dbReference type="NCBI Taxonomy" id="2480627"/>
    <lineage>
        <taxon>Bacteria</taxon>
        <taxon>Bacillati</taxon>
        <taxon>Bacillota</taxon>
        <taxon>Bacilli</taxon>
        <taxon>Lactobacillales</taxon>
        <taxon>Enterococcaceae</taxon>
        <taxon>Enterococcus</taxon>
    </lineage>
</organism>
<dbReference type="Gene3D" id="2.40.260.10">
    <property type="entry name" value="Sortase"/>
    <property type="match status" value="1"/>
</dbReference>
<dbReference type="GO" id="GO:0016787">
    <property type="term" value="F:hydrolase activity"/>
    <property type="evidence" value="ECO:0007669"/>
    <property type="project" value="UniProtKB-KW"/>
</dbReference>
<name>A0A4V0WPH5_9ENTE</name>
<keyword evidence="4" id="KW-1133">Transmembrane helix</keyword>
<dbReference type="NCBIfam" id="NF033745">
    <property type="entry name" value="class_C_sortase"/>
    <property type="match status" value="1"/>
</dbReference>
<feature type="active site" description="Acyl-thioester intermediate" evidence="2">
    <location>
        <position position="228"/>
    </location>
</feature>